<dbReference type="PROSITE" id="PS00138">
    <property type="entry name" value="SUBTILASE_SER"/>
    <property type="match status" value="1"/>
</dbReference>
<keyword evidence="16" id="KW-1185">Reference proteome</keyword>
<evidence type="ECO:0000256" key="7">
    <source>
        <dbReference type="ARBA" id="ARBA00022825"/>
    </source>
</evidence>
<evidence type="ECO:0000256" key="6">
    <source>
        <dbReference type="ARBA" id="ARBA00022801"/>
    </source>
</evidence>
<accession>A0A0R0ARB9</accession>
<comment type="caution">
    <text evidence="15">The sequence shown here is derived from an EMBL/GenBank/DDBJ whole genome shotgun (WGS) entry which is preliminary data.</text>
</comment>
<evidence type="ECO:0000256" key="2">
    <source>
        <dbReference type="ARBA" id="ARBA00011073"/>
    </source>
</evidence>
<evidence type="ECO:0000256" key="10">
    <source>
        <dbReference type="RuleBase" id="RU003355"/>
    </source>
</evidence>
<dbReference type="EMBL" id="LLXV01000073">
    <property type="protein sequence ID" value="KRG47725.1"/>
    <property type="molecule type" value="Genomic_DNA"/>
</dbReference>
<dbReference type="PROSITE" id="PS00137">
    <property type="entry name" value="SUBTILASE_HIS"/>
    <property type="match status" value="1"/>
</dbReference>
<evidence type="ECO:0000313" key="15">
    <source>
        <dbReference type="EMBL" id="KRG47725.1"/>
    </source>
</evidence>
<evidence type="ECO:0000256" key="12">
    <source>
        <dbReference type="SAM" id="SignalP"/>
    </source>
</evidence>
<dbReference type="GO" id="GO:0004252">
    <property type="term" value="F:serine-type endopeptidase activity"/>
    <property type="evidence" value="ECO:0007669"/>
    <property type="project" value="UniProtKB-UniRule"/>
</dbReference>
<evidence type="ECO:0000256" key="11">
    <source>
        <dbReference type="SAM" id="MobiDB-lite"/>
    </source>
</evidence>
<dbReference type="PANTHER" id="PTHR43806:SF11">
    <property type="entry name" value="CEREVISIN-RELATED"/>
    <property type="match status" value="1"/>
</dbReference>
<feature type="domain" description="Peptidase S8/S53" evidence="13">
    <location>
        <begin position="177"/>
        <end position="472"/>
    </location>
</feature>
<dbReference type="SUPFAM" id="SSF52743">
    <property type="entry name" value="Subtilisin-like"/>
    <property type="match status" value="1"/>
</dbReference>
<evidence type="ECO:0000256" key="4">
    <source>
        <dbReference type="ARBA" id="ARBA00022670"/>
    </source>
</evidence>
<feature type="active site" description="Charge relay system" evidence="9">
    <location>
        <position position="247"/>
    </location>
</feature>
<evidence type="ECO:0000313" key="16">
    <source>
        <dbReference type="Proteomes" id="UP000051757"/>
    </source>
</evidence>
<dbReference type="InterPro" id="IPR000209">
    <property type="entry name" value="Peptidase_S8/S53_dom"/>
</dbReference>
<dbReference type="InterPro" id="IPR007280">
    <property type="entry name" value="Peptidase_C_arc/bac"/>
</dbReference>
<dbReference type="PROSITE" id="PS51892">
    <property type="entry name" value="SUBTILASE"/>
    <property type="match status" value="1"/>
</dbReference>
<keyword evidence="3" id="KW-0964">Secreted</keyword>
<dbReference type="GO" id="GO:0005576">
    <property type="term" value="C:extracellular region"/>
    <property type="evidence" value="ECO:0007669"/>
    <property type="project" value="UniProtKB-SubCell"/>
</dbReference>
<name>A0A0R0ARB9_9GAMM</name>
<keyword evidence="7 9" id="KW-0720">Serine protease</keyword>
<dbReference type="OrthoDB" id="9790784at2"/>
<organism evidence="15 16">
    <name type="scientific">Stenotrophomonas beteli</name>
    <dbReference type="NCBI Taxonomy" id="3384461"/>
    <lineage>
        <taxon>Bacteria</taxon>
        <taxon>Pseudomonadati</taxon>
        <taxon>Pseudomonadota</taxon>
        <taxon>Gammaproteobacteria</taxon>
        <taxon>Lysobacterales</taxon>
        <taxon>Lysobacteraceae</taxon>
        <taxon>Stenotrophomonas</taxon>
        <taxon>Stenotrophomonas maltophilia group</taxon>
    </lineage>
</organism>
<feature type="active site" description="Charge relay system" evidence="9">
    <location>
        <position position="186"/>
    </location>
</feature>
<dbReference type="PROSITE" id="PS00136">
    <property type="entry name" value="SUBTILASE_ASP"/>
    <property type="match status" value="1"/>
</dbReference>
<keyword evidence="5 12" id="KW-0732">Signal</keyword>
<evidence type="ECO:0000256" key="5">
    <source>
        <dbReference type="ARBA" id="ARBA00022729"/>
    </source>
</evidence>
<gene>
    <name evidence="15" type="ORF">ARC23_18350</name>
</gene>
<keyword evidence="8" id="KW-0865">Zymogen</keyword>
<evidence type="ECO:0000259" key="13">
    <source>
        <dbReference type="Pfam" id="PF00082"/>
    </source>
</evidence>
<feature type="compositionally biased region" description="Basic and acidic residues" evidence="11">
    <location>
        <begin position="220"/>
        <end position="231"/>
    </location>
</feature>
<dbReference type="Pfam" id="PF04151">
    <property type="entry name" value="PPC"/>
    <property type="match status" value="1"/>
</dbReference>
<dbReference type="InterPro" id="IPR034176">
    <property type="entry name" value="Peptidases_S8_13"/>
</dbReference>
<comment type="subcellular location">
    <subcellularLocation>
        <location evidence="1">Secreted</location>
    </subcellularLocation>
</comment>
<dbReference type="PRINTS" id="PR00723">
    <property type="entry name" value="SUBTILISIN"/>
</dbReference>
<evidence type="ECO:0000256" key="9">
    <source>
        <dbReference type="PROSITE-ProRule" id="PRU01240"/>
    </source>
</evidence>
<protein>
    <recommendedName>
        <fullName evidence="17">Protease</fullName>
    </recommendedName>
</protein>
<comment type="similarity">
    <text evidence="2 9 10">Belongs to the peptidase S8 family.</text>
</comment>
<dbReference type="CDD" id="cd07496">
    <property type="entry name" value="Peptidases_S8_13"/>
    <property type="match status" value="1"/>
</dbReference>
<dbReference type="FunFam" id="3.40.50.200:FF:000022">
    <property type="entry name" value="Extracellular protease"/>
    <property type="match status" value="1"/>
</dbReference>
<dbReference type="InterPro" id="IPR050131">
    <property type="entry name" value="Peptidase_S8_subtilisin-like"/>
</dbReference>
<reference evidence="15 16" key="1">
    <citation type="journal article" date="2016" name="Front. Microbiol.">
        <title>Genome Sequence of Type Strains of Genus Stenotrophomonas.</title>
        <authorList>
            <person name="Patil P.P."/>
            <person name="Midha S."/>
            <person name="Kumar S."/>
            <person name="Patil P.B."/>
        </authorList>
    </citation>
    <scope>NUCLEOTIDE SEQUENCE [LARGE SCALE GENOMIC DNA]</scope>
    <source>
        <strain evidence="15 16">LMG 978</strain>
    </source>
</reference>
<dbReference type="InterPro" id="IPR036852">
    <property type="entry name" value="Peptidase_S8/S53_dom_sf"/>
</dbReference>
<sequence length="610" mass="61835">MKKQLPLHAGLLAGAVALGLTSVSALAATPLPLQPARIVGPLKPLTSVANDRFIVKFKPGMADARDRRFADGVLAAAMARSLPARAGAGAAPTLKVQRRTGLGAEVISVSRPLSSDESARLLQQLRLDPAVQYAQIDRRMYPLQSLPDDPRLQSHQWDMLNTIGGIHAPGAWSESTGEGVVVAVLDTGILQHPDLDANVIAGYDMVSLAGEQGGVGSGDGDGRDADPHDPGDWSDGSYCGVGTSGWHGSHVAGTVAAVANNALGIAGAAYGAKVQPVRVLGTCGGTSSDVADGIYWAAGGHIDGLPDNPTPADVINLSLGGFGACSEDPEAQAAIDYARSRGTTVVVAAGNSNIDAAGFSPASCKGVINVGATNYVGGRASYSNYGASVTVAAPGGEIDSGPAPARGVIWSTIDAGTRAPLGQPVLGGYQGTSMAAPHIAAIVALMQSAAVEAGRGPLTPDQVRDILVASARPFPQPPEDGKPIGAGIADAHRAVLLAQGKPLPALPIPELQNGIRLDGQSGVNGQSLLFAINVPAGATTLNLRTLGGTGDVSLYAARGAAPDVGSAPYSSRRAGSTEVIVVSRPQAGTWYVRVVGESTFRNVSVLGLAR</sequence>
<dbReference type="Gene3D" id="2.60.120.380">
    <property type="match status" value="1"/>
</dbReference>
<evidence type="ECO:0008006" key="17">
    <source>
        <dbReference type="Google" id="ProtNLM"/>
    </source>
</evidence>
<dbReference type="Proteomes" id="UP000051757">
    <property type="component" value="Unassembled WGS sequence"/>
</dbReference>
<feature type="active site" description="Charge relay system" evidence="9">
    <location>
        <position position="433"/>
    </location>
</feature>
<dbReference type="GO" id="GO:0006508">
    <property type="term" value="P:proteolysis"/>
    <property type="evidence" value="ECO:0007669"/>
    <property type="project" value="UniProtKB-KW"/>
</dbReference>
<feature type="region of interest" description="Disordered" evidence="11">
    <location>
        <begin position="211"/>
        <end position="233"/>
    </location>
</feature>
<dbReference type="AlphaFoldDB" id="A0A0R0ARB9"/>
<evidence type="ECO:0000256" key="8">
    <source>
        <dbReference type="ARBA" id="ARBA00023145"/>
    </source>
</evidence>
<proteinExistence type="inferred from homology"/>
<dbReference type="InterPro" id="IPR015500">
    <property type="entry name" value="Peptidase_S8_subtilisin-rel"/>
</dbReference>
<feature type="signal peptide" evidence="12">
    <location>
        <begin position="1"/>
        <end position="27"/>
    </location>
</feature>
<dbReference type="InterPro" id="IPR023828">
    <property type="entry name" value="Peptidase_S8_Ser-AS"/>
</dbReference>
<dbReference type="Pfam" id="PF00082">
    <property type="entry name" value="Peptidase_S8"/>
    <property type="match status" value="1"/>
</dbReference>
<feature type="domain" description="Peptidase C-terminal archaeal/bacterial" evidence="14">
    <location>
        <begin position="528"/>
        <end position="595"/>
    </location>
</feature>
<evidence type="ECO:0000256" key="1">
    <source>
        <dbReference type="ARBA" id="ARBA00004613"/>
    </source>
</evidence>
<dbReference type="InterPro" id="IPR023827">
    <property type="entry name" value="Peptidase_S8_Asp-AS"/>
</dbReference>
<dbReference type="InterPro" id="IPR022398">
    <property type="entry name" value="Peptidase_S8_His-AS"/>
</dbReference>
<keyword evidence="4 9" id="KW-0645">Protease</keyword>
<keyword evidence="6 9" id="KW-0378">Hydrolase</keyword>
<evidence type="ECO:0000259" key="14">
    <source>
        <dbReference type="Pfam" id="PF04151"/>
    </source>
</evidence>
<feature type="chain" id="PRO_5006391197" description="Protease" evidence="12">
    <location>
        <begin position="28"/>
        <end position="610"/>
    </location>
</feature>
<dbReference type="PANTHER" id="PTHR43806">
    <property type="entry name" value="PEPTIDASE S8"/>
    <property type="match status" value="1"/>
</dbReference>
<evidence type="ECO:0000256" key="3">
    <source>
        <dbReference type="ARBA" id="ARBA00022525"/>
    </source>
</evidence>
<dbReference type="Gene3D" id="3.40.50.200">
    <property type="entry name" value="Peptidase S8/S53 domain"/>
    <property type="match status" value="1"/>
</dbReference>